<keyword evidence="3" id="KW-1185">Reference proteome</keyword>
<dbReference type="AlphaFoldDB" id="A0A328C4J0"/>
<feature type="region of interest" description="Disordered" evidence="1">
    <location>
        <begin position="16"/>
        <end position="37"/>
    </location>
</feature>
<protein>
    <submittedName>
        <fullName evidence="2">Uncharacterized protein</fullName>
    </submittedName>
</protein>
<proteinExistence type="predicted"/>
<comment type="caution">
    <text evidence="2">The sequence shown here is derived from an EMBL/GenBank/DDBJ whole genome shotgun (WGS) entry which is preliminary data.</text>
</comment>
<evidence type="ECO:0000256" key="1">
    <source>
        <dbReference type="SAM" id="MobiDB-lite"/>
    </source>
</evidence>
<gene>
    <name evidence="2" type="ORF">DL240_10330</name>
</gene>
<sequence length="185" mass="21004">MLVAVLMSLSGCAGSREAEKPQDAMVDDGSARAHKGNLSRRGLTPEVADLNGDDAPDQWVLRDDEGLVVRVERDLSFNGQVDLWQHYDASGEVVEEEMDLDLDGRIDMITFFENGKVVRRLLSIGFDNSFPIEKFYDSEEKLLRVERDEDNDGRPNIWEYYEEGQRVRIGWDTTGDGQPDSFDQL</sequence>
<reference evidence="2 3" key="1">
    <citation type="submission" date="2018-05" db="EMBL/GenBank/DDBJ databases">
        <title>Lujinxingia marina gen. nov. sp. nov., a new facultative anaerobic member of the class Deltaproteobacteria, and proposal of Lujinxingaceae fam. nov.</title>
        <authorList>
            <person name="Li C.-M."/>
        </authorList>
    </citation>
    <scope>NUCLEOTIDE SEQUENCE [LARGE SCALE GENOMIC DNA]</scope>
    <source>
        <strain evidence="2 3">B210</strain>
    </source>
</reference>
<dbReference type="SUPFAM" id="SSF69318">
    <property type="entry name" value="Integrin alpha N-terminal domain"/>
    <property type="match status" value="1"/>
</dbReference>
<organism evidence="2 3">
    <name type="scientific">Lujinxingia litoralis</name>
    <dbReference type="NCBI Taxonomy" id="2211119"/>
    <lineage>
        <taxon>Bacteria</taxon>
        <taxon>Deltaproteobacteria</taxon>
        <taxon>Bradymonadales</taxon>
        <taxon>Lujinxingiaceae</taxon>
        <taxon>Lujinxingia</taxon>
    </lineage>
</organism>
<dbReference type="InterPro" id="IPR028994">
    <property type="entry name" value="Integrin_alpha_N"/>
</dbReference>
<evidence type="ECO:0000313" key="2">
    <source>
        <dbReference type="EMBL" id="RAL22241.1"/>
    </source>
</evidence>
<name>A0A328C4J0_9DELT</name>
<accession>A0A328C4J0</accession>
<dbReference type="Proteomes" id="UP000249169">
    <property type="component" value="Unassembled WGS sequence"/>
</dbReference>
<dbReference type="EMBL" id="QHKO01000004">
    <property type="protein sequence ID" value="RAL22241.1"/>
    <property type="molecule type" value="Genomic_DNA"/>
</dbReference>
<evidence type="ECO:0000313" key="3">
    <source>
        <dbReference type="Proteomes" id="UP000249169"/>
    </source>
</evidence>